<keyword evidence="2" id="KW-1185">Reference proteome</keyword>
<dbReference type="EMBL" id="LSCR01000006">
    <property type="protein sequence ID" value="KXB35104.1"/>
    <property type="molecule type" value="Genomic_DNA"/>
</dbReference>
<comment type="caution">
    <text evidence="1">The sequence shown here is derived from an EMBL/GenBank/DDBJ whole genome shotgun (WGS) entry which is preliminary data.</text>
</comment>
<sequence>MSLVGWYVQHSNKTQTVADAAALAGANVVAGYTTVAQTLDSCVLSMGITGALVGGVGLVLSIVPGLSAQGLETVNAAHKIFDARAKFAKTANKGLAKFEQALPVLIAHNGTSTIKKNASQASQKQVLHAGTTIPFPLQSQSKFALDETLPDTTDLQESATTLGKQSDKAHEAKQEAQKALEEAWFFDCGARPYCLWQRAKTLSDISEQDNPAFDTAQGWNFEVPLRRAQTYYARRLAQEKPAHEGVEELCNSAARKAFYQYAYETLSRGSVQVNADKTVRVDLPKLPMNTEELKTTSLYTQALWPMTMQGNKKILHCSPVCPHVQGQAQGFASLADLDAGRVEECPICRFKTSSVGKVPAASTSIENGFEHWWAKIVDCASRYETYQNQLIEAEKAVKSSADASKDVFARALEALRVDRPKLCPPGAWGCIGVVLRNQSEPQVAGATSFGLAQPTLPGGCAVSGAVLALDKADAQSNVLSHLFDGLSQGQQGLLTGIPQQICQVWGRLLMSYNTAYESIGQASSRFFDGFDQIGGSHIAHMLKDALVKIVEEAGFAPVDLRAKKPVLVNTQKILTKAGYQNTDSVRQKIEGLPEQPTPTDIAKAFGSVLVDSLPESNFTIASLPIPGTDVTIPLTIDIRKLVRLI</sequence>
<dbReference type="PATRIC" id="fig|1393034.3.peg.451"/>
<evidence type="ECO:0000313" key="2">
    <source>
        <dbReference type="Proteomes" id="UP000070675"/>
    </source>
</evidence>
<protein>
    <submittedName>
        <fullName evidence="1">Uncharacterized protein</fullName>
    </submittedName>
</protein>
<dbReference type="AlphaFoldDB" id="A0A133XVY4"/>
<organism evidence="1 2">
    <name type="scientific">Atopobium deltae</name>
    <dbReference type="NCBI Taxonomy" id="1393034"/>
    <lineage>
        <taxon>Bacteria</taxon>
        <taxon>Bacillati</taxon>
        <taxon>Actinomycetota</taxon>
        <taxon>Coriobacteriia</taxon>
        <taxon>Coriobacteriales</taxon>
        <taxon>Atopobiaceae</taxon>
        <taxon>Atopobium</taxon>
    </lineage>
</organism>
<accession>A0A133XVY4</accession>
<reference evidence="2" key="1">
    <citation type="submission" date="2016-01" db="EMBL/GenBank/DDBJ databases">
        <authorList>
            <person name="Mitreva M."/>
            <person name="Pepin K.H."/>
            <person name="Mihindukulasuriya K.A."/>
            <person name="Fulton R."/>
            <person name="Fronick C."/>
            <person name="O'Laughlin M."/>
            <person name="Miner T."/>
            <person name="Herter B."/>
            <person name="Rosa B.A."/>
            <person name="Cordes M."/>
            <person name="Tomlinson C."/>
            <person name="Wollam A."/>
            <person name="Palsikar V.B."/>
            <person name="Mardis E.R."/>
            <person name="Wilson R.K."/>
        </authorList>
    </citation>
    <scope>NUCLEOTIDE SEQUENCE [LARGE SCALE GENOMIC DNA]</scope>
    <source>
        <strain evidence="2">DNF00019</strain>
    </source>
</reference>
<dbReference type="STRING" id="1393034.HMPREF3192_00469"/>
<evidence type="ECO:0000313" key="1">
    <source>
        <dbReference type="EMBL" id="KXB35104.1"/>
    </source>
</evidence>
<name>A0A133XVY4_9ACTN</name>
<gene>
    <name evidence="1" type="ORF">HMPREF3192_00469</name>
</gene>
<proteinExistence type="predicted"/>
<dbReference type="Proteomes" id="UP000070675">
    <property type="component" value="Unassembled WGS sequence"/>
</dbReference>